<keyword evidence="4" id="KW-1185">Reference proteome</keyword>
<comment type="similarity">
    <text evidence="1">Belongs to the NAD(P)-dependent epimerase/dehydratase family.</text>
</comment>
<protein>
    <submittedName>
        <fullName evidence="3">dTDP-L-rhamnose 4-epimerase</fullName>
        <ecNumber evidence="3">5.1.3.25</ecNumber>
    </submittedName>
</protein>
<dbReference type="Gene3D" id="3.40.50.720">
    <property type="entry name" value="NAD(P)-binding Rossmann-like Domain"/>
    <property type="match status" value="1"/>
</dbReference>
<reference evidence="3 4" key="1">
    <citation type="submission" date="2020-08" db="EMBL/GenBank/DDBJ databases">
        <title>Sequencing the genomes of 1000 actinobacteria strains.</title>
        <authorList>
            <person name="Klenk H.-P."/>
        </authorList>
    </citation>
    <scope>NUCLEOTIDE SEQUENCE [LARGE SCALE GENOMIC DNA]</scope>
    <source>
        <strain evidence="3 4">DSM 105784</strain>
    </source>
</reference>
<evidence type="ECO:0000259" key="2">
    <source>
        <dbReference type="Pfam" id="PF01370"/>
    </source>
</evidence>
<dbReference type="RefSeq" id="WP_184239926.1">
    <property type="nucleotide sequence ID" value="NZ_JACHMJ010000001.1"/>
</dbReference>
<keyword evidence="3" id="KW-0413">Isomerase</keyword>
<dbReference type="Proteomes" id="UP000536685">
    <property type="component" value="Unassembled WGS sequence"/>
</dbReference>
<evidence type="ECO:0000313" key="3">
    <source>
        <dbReference type="EMBL" id="MBB5845108.1"/>
    </source>
</evidence>
<gene>
    <name evidence="3" type="ORF">HD599_003431</name>
</gene>
<organism evidence="3 4">
    <name type="scientific">Conyzicola lurida</name>
    <dbReference type="NCBI Taxonomy" id="1172621"/>
    <lineage>
        <taxon>Bacteria</taxon>
        <taxon>Bacillati</taxon>
        <taxon>Actinomycetota</taxon>
        <taxon>Actinomycetes</taxon>
        <taxon>Micrococcales</taxon>
        <taxon>Microbacteriaceae</taxon>
        <taxon>Conyzicola</taxon>
    </lineage>
</organism>
<dbReference type="EC" id="5.1.3.25" evidence="3"/>
<dbReference type="EMBL" id="JACHMJ010000001">
    <property type="protein sequence ID" value="MBB5845108.1"/>
    <property type="molecule type" value="Genomic_DNA"/>
</dbReference>
<evidence type="ECO:0000313" key="4">
    <source>
        <dbReference type="Proteomes" id="UP000536685"/>
    </source>
</evidence>
<dbReference type="PRINTS" id="PR01713">
    <property type="entry name" value="NUCEPIMERASE"/>
</dbReference>
<comment type="caution">
    <text evidence="3">The sequence shown here is derived from an EMBL/GenBank/DDBJ whole genome shotgun (WGS) entry which is preliminary data.</text>
</comment>
<sequence length="354" mass="37413">MTKTVLISGGAGFIGTKLANRLSADYSLVLVDNLHPQVHASGEWPANSPAEAVRIVGDVTDSAMWAAVVEEHRPEIVVHLAAETGTGQSLTQSNRHASVNVSGTAQLLDALSNSGHRPESILLASSRAVYGEGQWLSNSGESYYAQARGEAQLLREEWEPFGPDGEQGTAVAHNAATVEPRPTNVYAATKLAQEHILSSWCTAMDVPLTVLRLQNVYGAGQALENSYTGVLTFFATQAIAGKPIDVYEGGGIIRDFVHVDDVVSAFHASIEKLPESGFRLLDIGSGSQGTLLDYATELAEVAGSPAPVITTKFRLGDVRAASADIEPARAEIGYDPQVSFATGVSGLLDFARQG</sequence>
<dbReference type="PANTHER" id="PTHR43000">
    <property type="entry name" value="DTDP-D-GLUCOSE 4,6-DEHYDRATASE-RELATED"/>
    <property type="match status" value="1"/>
</dbReference>
<dbReference type="GO" id="GO:0016853">
    <property type="term" value="F:isomerase activity"/>
    <property type="evidence" value="ECO:0007669"/>
    <property type="project" value="UniProtKB-KW"/>
</dbReference>
<name>A0A841AS32_9MICO</name>
<dbReference type="InterPro" id="IPR036291">
    <property type="entry name" value="NAD(P)-bd_dom_sf"/>
</dbReference>
<feature type="domain" description="NAD-dependent epimerase/dehydratase" evidence="2">
    <location>
        <begin position="5"/>
        <end position="135"/>
    </location>
</feature>
<dbReference type="AlphaFoldDB" id="A0A841AS32"/>
<proteinExistence type="inferred from homology"/>
<dbReference type="InterPro" id="IPR001509">
    <property type="entry name" value="Epimerase_deHydtase"/>
</dbReference>
<accession>A0A841AS32</accession>
<dbReference type="Pfam" id="PF01370">
    <property type="entry name" value="Epimerase"/>
    <property type="match status" value="2"/>
</dbReference>
<dbReference type="SUPFAM" id="SSF51735">
    <property type="entry name" value="NAD(P)-binding Rossmann-fold domains"/>
    <property type="match status" value="1"/>
</dbReference>
<evidence type="ECO:0000256" key="1">
    <source>
        <dbReference type="ARBA" id="ARBA00007637"/>
    </source>
</evidence>
<feature type="domain" description="NAD-dependent epimerase/dehydratase" evidence="2">
    <location>
        <begin position="174"/>
        <end position="272"/>
    </location>
</feature>